<dbReference type="eggNOG" id="COG3306">
    <property type="taxonomic scope" value="Bacteria"/>
</dbReference>
<evidence type="ECO:0000313" key="2">
    <source>
        <dbReference type="EMBL" id="AGH42168.1"/>
    </source>
</evidence>
<reference evidence="2 3" key="1">
    <citation type="journal article" date="2013" name="Genome Announc.">
        <title>Complete Genome Sequence of Glaciecola psychrophila Strain 170T.</title>
        <authorList>
            <person name="Yin J."/>
            <person name="Chen J."/>
            <person name="Liu G."/>
            <person name="Yu Y."/>
            <person name="Song L."/>
            <person name="Wang X."/>
            <person name="Qu X."/>
        </authorList>
    </citation>
    <scope>NUCLEOTIDE SEQUENCE [LARGE SCALE GENOMIC DNA]</scope>
    <source>
        <strain evidence="2 3">170</strain>
    </source>
</reference>
<dbReference type="EMBL" id="CP003837">
    <property type="protein sequence ID" value="AGH42168.1"/>
    <property type="molecule type" value="Genomic_DNA"/>
</dbReference>
<dbReference type="Pfam" id="PF01755">
    <property type="entry name" value="Glyco_transf_25"/>
    <property type="match status" value="1"/>
</dbReference>
<gene>
    <name evidence="2" type="ORF">C427_0058</name>
</gene>
<dbReference type="KEGG" id="gps:C427_0058"/>
<dbReference type="AlphaFoldDB" id="K6Z3N3"/>
<protein>
    <recommendedName>
        <fullName evidence="1">Glycosyl transferase family 25 domain-containing protein</fullName>
    </recommendedName>
</protein>
<evidence type="ECO:0000313" key="3">
    <source>
        <dbReference type="Proteomes" id="UP000011864"/>
    </source>
</evidence>
<dbReference type="HOGENOM" id="CLU_3331160_0_0_6"/>
<keyword evidence="3" id="KW-1185">Reference proteome</keyword>
<dbReference type="Proteomes" id="UP000011864">
    <property type="component" value="Chromosome"/>
</dbReference>
<accession>K6Z3N3</accession>
<dbReference type="InterPro" id="IPR002654">
    <property type="entry name" value="Glyco_trans_25"/>
</dbReference>
<name>K6Z3N3_9ALTE</name>
<evidence type="ECO:0000259" key="1">
    <source>
        <dbReference type="Pfam" id="PF01755"/>
    </source>
</evidence>
<sequence>MFINFWGIGCYLSYRKVWLKIVDEQLDFVLVFEDDYYQ</sequence>
<feature type="domain" description="Glycosyl transferase family 25" evidence="1">
    <location>
        <begin position="8"/>
        <end position="36"/>
    </location>
</feature>
<organism evidence="2 3">
    <name type="scientific">Paraglaciecola psychrophila 170</name>
    <dbReference type="NCBI Taxonomy" id="1129794"/>
    <lineage>
        <taxon>Bacteria</taxon>
        <taxon>Pseudomonadati</taxon>
        <taxon>Pseudomonadota</taxon>
        <taxon>Gammaproteobacteria</taxon>
        <taxon>Alteromonadales</taxon>
        <taxon>Alteromonadaceae</taxon>
        <taxon>Paraglaciecola</taxon>
    </lineage>
</organism>
<proteinExistence type="predicted"/>